<name>A0A6C0K6R8_9ZZZZ</name>
<protein>
    <submittedName>
        <fullName evidence="1">Uncharacterized protein</fullName>
    </submittedName>
</protein>
<reference evidence="1" key="1">
    <citation type="journal article" date="2020" name="Nature">
        <title>Giant virus diversity and host interactions through global metagenomics.</title>
        <authorList>
            <person name="Schulz F."/>
            <person name="Roux S."/>
            <person name="Paez-Espino D."/>
            <person name="Jungbluth S."/>
            <person name="Walsh D.A."/>
            <person name="Denef V.J."/>
            <person name="McMahon K.D."/>
            <person name="Konstantinidis K.T."/>
            <person name="Eloe-Fadrosh E.A."/>
            <person name="Kyrpides N.C."/>
            <person name="Woyke T."/>
        </authorList>
    </citation>
    <scope>NUCLEOTIDE SEQUENCE</scope>
    <source>
        <strain evidence="1">GVMAG-S-1101171-110</strain>
    </source>
</reference>
<dbReference type="AlphaFoldDB" id="A0A6C0K6R8"/>
<accession>A0A6C0K6R8</accession>
<sequence>MSAGNSEFTANFFDESSRGWMENKKRVGQGYVYICTGVYKNGNKCNNAVVTREEFCKVHLKRELKGKKEAHNK</sequence>
<proteinExistence type="predicted"/>
<evidence type="ECO:0000313" key="1">
    <source>
        <dbReference type="EMBL" id="QHU12500.1"/>
    </source>
</evidence>
<dbReference type="EMBL" id="MN740801">
    <property type="protein sequence ID" value="QHU12500.1"/>
    <property type="molecule type" value="Genomic_DNA"/>
</dbReference>
<organism evidence="1">
    <name type="scientific">viral metagenome</name>
    <dbReference type="NCBI Taxonomy" id="1070528"/>
    <lineage>
        <taxon>unclassified sequences</taxon>
        <taxon>metagenomes</taxon>
        <taxon>organismal metagenomes</taxon>
    </lineage>
</organism>